<organism evidence="2 3">
    <name type="scientific">Babesia duncani</name>
    <dbReference type="NCBI Taxonomy" id="323732"/>
    <lineage>
        <taxon>Eukaryota</taxon>
        <taxon>Sar</taxon>
        <taxon>Alveolata</taxon>
        <taxon>Apicomplexa</taxon>
        <taxon>Aconoidasida</taxon>
        <taxon>Piroplasmida</taxon>
        <taxon>Babesiidae</taxon>
        <taxon>Babesia</taxon>
    </lineage>
</organism>
<evidence type="ECO:0000313" key="3">
    <source>
        <dbReference type="Proteomes" id="UP001214638"/>
    </source>
</evidence>
<comment type="caution">
    <text evidence="2">The sequence shown here is derived from an EMBL/GenBank/DDBJ whole genome shotgun (WGS) entry which is preliminary data.</text>
</comment>
<accession>A0AAD9UQS0</accession>
<evidence type="ECO:0000313" key="2">
    <source>
        <dbReference type="EMBL" id="KAK2198162.1"/>
    </source>
</evidence>
<reference evidence="2" key="1">
    <citation type="journal article" date="2023" name="Nat. Microbiol.">
        <title>Babesia duncani multi-omics identifies virulence factors and drug targets.</title>
        <authorList>
            <person name="Singh P."/>
            <person name="Lonardi S."/>
            <person name="Liang Q."/>
            <person name="Vydyam P."/>
            <person name="Khabirova E."/>
            <person name="Fang T."/>
            <person name="Gihaz S."/>
            <person name="Thekkiniath J."/>
            <person name="Munshi M."/>
            <person name="Abel S."/>
            <person name="Ciampossin L."/>
            <person name="Batugedara G."/>
            <person name="Gupta M."/>
            <person name="Lu X.M."/>
            <person name="Lenz T."/>
            <person name="Chakravarty S."/>
            <person name="Cornillot E."/>
            <person name="Hu Y."/>
            <person name="Ma W."/>
            <person name="Gonzalez L.M."/>
            <person name="Sanchez S."/>
            <person name="Estrada K."/>
            <person name="Sanchez-Flores A."/>
            <person name="Montero E."/>
            <person name="Harb O.S."/>
            <person name="Le Roch K.G."/>
            <person name="Mamoun C.B."/>
        </authorList>
    </citation>
    <scope>NUCLEOTIDE SEQUENCE</scope>
    <source>
        <strain evidence="2">WA1</strain>
    </source>
</reference>
<dbReference type="Proteomes" id="UP001214638">
    <property type="component" value="Unassembled WGS sequence"/>
</dbReference>
<evidence type="ECO:0000256" key="1">
    <source>
        <dbReference type="SAM" id="MobiDB-lite"/>
    </source>
</evidence>
<dbReference type="GeneID" id="94335469"/>
<feature type="region of interest" description="Disordered" evidence="1">
    <location>
        <begin position="35"/>
        <end position="54"/>
    </location>
</feature>
<sequence length="386" mass="44619">MHQLERDLKTPKRLTTLKNPAGLIVTGTADDPLSVSSSNVHNSDHGSHATSKAYSDNSSLQTVMNSQVCKSSFYRHKMLLRLRNKRVENNYDLGMYLLIRFGGPESSGGSIILGDAELLQCSALSKFRNDEDLKRWYKIQHAQLLKHFKGVSKHLDPNKLNRRLAKMLAPTKWCNREKLKDRIREQSSWNPFSIFGSSLPYVNIADIFNRNNTHEFMDNACVEKLKVLAKNVPIEDYLQNRWTSEASPSINWSKDPLHLDEVLWYLQATDRYSDKSRSVCILQPCFCVTPNPRVAYNWNDPRCSIWKNYKGPRPSMGEVLSASIYKSRTRYFKNLQMDVLMQKSPRATLSNRNFATGATRAKLRLHNYYKRYFGVNRINLSCTRLR</sequence>
<gene>
    <name evidence="2" type="ORF">BdWA1_001171</name>
</gene>
<protein>
    <submittedName>
        <fullName evidence="2">Uncharacterized protein</fullName>
    </submittedName>
</protein>
<name>A0AAD9UQS0_9APIC</name>
<dbReference type="EMBL" id="JALLKP010000001">
    <property type="protein sequence ID" value="KAK2198162.1"/>
    <property type="molecule type" value="Genomic_DNA"/>
</dbReference>
<proteinExistence type="predicted"/>
<dbReference type="AlphaFoldDB" id="A0AAD9UQS0"/>
<keyword evidence="3" id="KW-1185">Reference proteome</keyword>
<dbReference type="RefSeq" id="XP_067805004.1">
    <property type="nucleotide sequence ID" value="XM_067946213.1"/>
</dbReference>
<dbReference type="KEGG" id="bdw:94335469"/>